<dbReference type="AlphaFoldDB" id="A0A9P6B696"/>
<sequence length="186" mass="20726">MSPHTQTWGRHNDAARIAPEPLIHCLANFTKRVTPDPENNCPVFFSTSSSPCLSISVSNPFYTILTKIVTFEEIHAPKSAIYRLSARIAALEEAEYRDYEECRRETAADSRARPFGQPRNLRIIAILCERESLKVTTVIPRRDAGLPHIPRENGAMGTKFSQLPGLKVSIIATASRNESGHDQALL</sequence>
<accession>A0A9P6B696</accession>
<gene>
    <name evidence="1" type="ORF">BS47DRAFT_1389202</name>
</gene>
<evidence type="ECO:0000313" key="2">
    <source>
        <dbReference type="Proteomes" id="UP000886523"/>
    </source>
</evidence>
<comment type="caution">
    <text evidence="1">The sequence shown here is derived from an EMBL/GenBank/DDBJ whole genome shotgun (WGS) entry which is preliminary data.</text>
</comment>
<proteinExistence type="predicted"/>
<keyword evidence="2" id="KW-1185">Reference proteome</keyword>
<dbReference type="Proteomes" id="UP000886523">
    <property type="component" value="Unassembled WGS sequence"/>
</dbReference>
<reference evidence="1" key="1">
    <citation type="journal article" date="2020" name="Nat. Commun.">
        <title>Large-scale genome sequencing of mycorrhizal fungi provides insights into the early evolution of symbiotic traits.</title>
        <authorList>
            <person name="Miyauchi S."/>
            <person name="Kiss E."/>
            <person name="Kuo A."/>
            <person name="Drula E."/>
            <person name="Kohler A."/>
            <person name="Sanchez-Garcia M."/>
            <person name="Morin E."/>
            <person name="Andreopoulos B."/>
            <person name="Barry K.W."/>
            <person name="Bonito G."/>
            <person name="Buee M."/>
            <person name="Carver A."/>
            <person name="Chen C."/>
            <person name="Cichocki N."/>
            <person name="Clum A."/>
            <person name="Culley D."/>
            <person name="Crous P.W."/>
            <person name="Fauchery L."/>
            <person name="Girlanda M."/>
            <person name="Hayes R.D."/>
            <person name="Keri Z."/>
            <person name="LaButti K."/>
            <person name="Lipzen A."/>
            <person name="Lombard V."/>
            <person name="Magnuson J."/>
            <person name="Maillard F."/>
            <person name="Murat C."/>
            <person name="Nolan M."/>
            <person name="Ohm R.A."/>
            <person name="Pangilinan J."/>
            <person name="Pereira M.F."/>
            <person name="Perotto S."/>
            <person name="Peter M."/>
            <person name="Pfister S."/>
            <person name="Riley R."/>
            <person name="Sitrit Y."/>
            <person name="Stielow J.B."/>
            <person name="Szollosi G."/>
            <person name="Zifcakova L."/>
            <person name="Stursova M."/>
            <person name="Spatafora J.W."/>
            <person name="Tedersoo L."/>
            <person name="Vaario L.M."/>
            <person name="Yamada A."/>
            <person name="Yan M."/>
            <person name="Wang P."/>
            <person name="Xu J."/>
            <person name="Bruns T."/>
            <person name="Baldrian P."/>
            <person name="Vilgalys R."/>
            <person name="Dunand C."/>
            <person name="Henrissat B."/>
            <person name="Grigoriev I.V."/>
            <person name="Hibbett D."/>
            <person name="Nagy L.G."/>
            <person name="Martin F.M."/>
        </authorList>
    </citation>
    <scope>NUCLEOTIDE SEQUENCE</scope>
    <source>
        <strain evidence="1">UP504</strain>
    </source>
</reference>
<evidence type="ECO:0000313" key="1">
    <source>
        <dbReference type="EMBL" id="KAF9518294.1"/>
    </source>
</evidence>
<organism evidence="1 2">
    <name type="scientific">Hydnum rufescens UP504</name>
    <dbReference type="NCBI Taxonomy" id="1448309"/>
    <lineage>
        <taxon>Eukaryota</taxon>
        <taxon>Fungi</taxon>
        <taxon>Dikarya</taxon>
        <taxon>Basidiomycota</taxon>
        <taxon>Agaricomycotina</taxon>
        <taxon>Agaricomycetes</taxon>
        <taxon>Cantharellales</taxon>
        <taxon>Hydnaceae</taxon>
        <taxon>Hydnum</taxon>
    </lineage>
</organism>
<protein>
    <submittedName>
        <fullName evidence="1">Uncharacterized protein</fullName>
    </submittedName>
</protein>
<dbReference type="EMBL" id="MU128926">
    <property type="protein sequence ID" value="KAF9518294.1"/>
    <property type="molecule type" value="Genomic_DNA"/>
</dbReference>
<name>A0A9P6B696_9AGAM</name>